<dbReference type="AlphaFoldDB" id="A0A955RJ49"/>
<protein>
    <submittedName>
        <fullName evidence="1">Uncharacterized protein</fullName>
    </submittedName>
</protein>
<sequence length="265" mass="29816">MRYKSFEMEAGTRTPAGYRYTLSAVGNRTGRLATADNAGMLLAQQELADELHWRTQANVLFPSLTTTIAPLFEEDSTPELEVIEEGDINSGQITGYEVDHPDYTTTWATPAPIEVMPLFENDVIPEAEVEVEDPNVAGTVVLELQTLMSEAFEANDRHGFFRHIDRIQEMYDGYTEVQRDQIAELAAHYHSLFRERAFAEERMAVAVIPETPIKLEVIAEEAEAVDTTEVVTAVTQDIFELIGITPMTTAEFEQVLEEIYPKKHT</sequence>
<evidence type="ECO:0000313" key="1">
    <source>
        <dbReference type="EMBL" id="MCA9383413.1"/>
    </source>
</evidence>
<comment type="caution">
    <text evidence="1">The sequence shown here is derived from an EMBL/GenBank/DDBJ whole genome shotgun (WGS) entry which is preliminary data.</text>
</comment>
<gene>
    <name evidence="1" type="ORF">KC909_03545</name>
</gene>
<reference evidence="1" key="2">
    <citation type="journal article" date="2021" name="Microbiome">
        <title>Successional dynamics and alternative stable states in a saline activated sludge microbial community over 9 years.</title>
        <authorList>
            <person name="Wang Y."/>
            <person name="Ye J."/>
            <person name="Ju F."/>
            <person name="Liu L."/>
            <person name="Boyd J.A."/>
            <person name="Deng Y."/>
            <person name="Parks D.H."/>
            <person name="Jiang X."/>
            <person name="Yin X."/>
            <person name="Woodcroft B.J."/>
            <person name="Tyson G.W."/>
            <person name="Hugenholtz P."/>
            <person name="Polz M.F."/>
            <person name="Zhang T."/>
        </authorList>
    </citation>
    <scope>NUCLEOTIDE SEQUENCE</scope>
    <source>
        <strain evidence="1">HKST-UBA14</strain>
    </source>
</reference>
<organism evidence="1 2">
    <name type="scientific">Candidatus Dojkabacteria bacterium</name>
    <dbReference type="NCBI Taxonomy" id="2099670"/>
    <lineage>
        <taxon>Bacteria</taxon>
        <taxon>Candidatus Dojkabacteria</taxon>
    </lineage>
</organism>
<accession>A0A955RJ49</accession>
<name>A0A955RJ49_9BACT</name>
<proteinExistence type="predicted"/>
<dbReference type="Proteomes" id="UP000783287">
    <property type="component" value="Unassembled WGS sequence"/>
</dbReference>
<reference evidence="1" key="1">
    <citation type="submission" date="2020-04" db="EMBL/GenBank/DDBJ databases">
        <authorList>
            <person name="Zhang T."/>
        </authorList>
    </citation>
    <scope>NUCLEOTIDE SEQUENCE</scope>
    <source>
        <strain evidence="1">HKST-UBA14</strain>
    </source>
</reference>
<evidence type="ECO:0000313" key="2">
    <source>
        <dbReference type="Proteomes" id="UP000783287"/>
    </source>
</evidence>
<dbReference type="EMBL" id="JAGQLK010000067">
    <property type="protein sequence ID" value="MCA9383413.1"/>
    <property type="molecule type" value="Genomic_DNA"/>
</dbReference>